<organism evidence="1 2">
    <name type="scientific">Leeuwenhoekiella aestuarii</name>
    <dbReference type="NCBI Taxonomy" id="2249426"/>
    <lineage>
        <taxon>Bacteria</taxon>
        <taxon>Pseudomonadati</taxon>
        <taxon>Bacteroidota</taxon>
        <taxon>Flavobacteriia</taxon>
        <taxon>Flavobacteriales</taxon>
        <taxon>Flavobacteriaceae</taxon>
        <taxon>Leeuwenhoekiella</taxon>
    </lineage>
</organism>
<dbReference type="EMBL" id="QOVI01000002">
    <property type="protein sequence ID" value="RXG16658.1"/>
    <property type="molecule type" value="Genomic_DNA"/>
</dbReference>
<dbReference type="RefSeq" id="WP_128760328.1">
    <property type="nucleotide sequence ID" value="NZ_QOVI01000002.1"/>
</dbReference>
<reference evidence="1 2" key="1">
    <citation type="submission" date="2018-07" db="EMBL/GenBank/DDBJ databases">
        <title>Leeuwenhoekiella genomics.</title>
        <authorList>
            <person name="Tahon G."/>
            <person name="Willems A."/>
        </authorList>
    </citation>
    <scope>NUCLEOTIDE SEQUENCE [LARGE SCALE GENOMIC DNA]</scope>
    <source>
        <strain evidence="1 2">R-50232</strain>
    </source>
</reference>
<dbReference type="Gene3D" id="1.10.30.50">
    <property type="match status" value="1"/>
</dbReference>
<evidence type="ECO:0000313" key="1">
    <source>
        <dbReference type="EMBL" id="RXG16658.1"/>
    </source>
</evidence>
<protein>
    <recommendedName>
        <fullName evidence="3">HNH endonuclease</fullName>
    </recommendedName>
</protein>
<evidence type="ECO:0008006" key="3">
    <source>
        <dbReference type="Google" id="ProtNLM"/>
    </source>
</evidence>
<dbReference type="OrthoDB" id="9816185at2"/>
<accession>A0A4Q0NXL5</accession>
<dbReference type="Proteomes" id="UP000289821">
    <property type="component" value="Unassembled WGS sequence"/>
</dbReference>
<keyword evidence="2" id="KW-1185">Reference proteome</keyword>
<name>A0A4Q0NXL5_9FLAO</name>
<evidence type="ECO:0000313" key="2">
    <source>
        <dbReference type="Proteomes" id="UP000289821"/>
    </source>
</evidence>
<sequence length="346" mass="41274">MLRLYTPIKHDIFTLHTLLEKVVCDVWCTANTDSCDGKLEKAFKNIYNYSYKSTPKVKKTLKDEVERIYEKFKNFNQHQKNLIKASFKVSNSIEELCKGTILSYNKELPLDVHNDIKDLFKWCYENLLEKGKVAGDKMEYYNQLIKHPDNDYNVCPCCGLIDIESSESICREDYDHYLPKSNYPFASVNFLNLIPICKKCNQDRKKAKDPIEKGRVAFYPFSSERHNIEINLNYIADINKTDKELNFQDLNIILSGQKDKIETWDWLFDIVTRYEDNVKTFSKRFLKEIKRRHDRFQKFDSSWTYLNTLNELIDDYQYDYYDEKKFLKIAFLKAIKNDSKFKAVYE</sequence>
<dbReference type="AlphaFoldDB" id="A0A4Q0NXL5"/>
<gene>
    <name evidence="1" type="ORF">DSM04_102239</name>
</gene>
<proteinExistence type="predicted"/>
<comment type="caution">
    <text evidence="1">The sequence shown here is derived from an EMBL/GenBank/DDBJ whole genome shotgun (WGS) entry which is preliminary data.</text>
</comment>